<dbReference type="Proteomes" id="UP000037510">
    <property type="component" value="Unassembled WGS sequence"/>
</dbReference>
<dbReference type="FunFam" id="2.60.40.60:FF:000295">
    <property type="entry name" value="Cadherin 86C, isoform E"/>
    <property type="match status" value="1"/>
</dbReference>
<reference evidence="15 16" key="1">
    <citation type="journal article" date="2015" name="Genome Biol. Evol.">
        <title>The genome of winter moth (Operophtera brumata) provides a genomic perspective on sexual dimorphism and phenology.</title>
        <authorList>
            <person name="Derks M.F."/>
            <person name="Smit S."/>
            <person name="Salis L."/>
            <person name="Schijlen E."/>
            <person name="Bossers A."/>
            <person name="Mateman C."/>
            <person name="Pijl A.S."/>
            <person name="de Ridder D."/>
            <person name="Groenen M.A."/>
            <person name="Visser M.E."/>
            <person name="Megens H.J."/>
        </authorList>
    </citation>
    <scope>NUCLEOTIDE SEQUENCE [LARGE SCALE GENOMIC DNA]</scope>
    <source>
        <strain evidence="15">WM2013NL</strain>
        <tissue evidence="15">Head and thorax</tissue>
    </source>
</reference>
<dbReference type="GO" id="GO:0007156">
    <property type="term" value="P:homophilic cell adhesion via plasma membrane adhesion molecules"/>
    <property type="evidence" value="ECO:0007669"/>
    <property type="project" value="InterPro"/>
</dbReference>
<comment type="subcellular location">
    <subcellularLocation>
        <location evidence="1">Cell membrane</location>
        <topology evidence="1">Single-pass type I membrane protein</topology>
    </subcellularLocation>
</comment>
<keyword evidence="5" id="KW-0677">Repeat</keyword>
<comment type="caution">
    <text evidence="15">The sequence shown here is derived from an EMBL/GenBank/DDBJ whole genome shotgun (WGS) entry which is preliminary data.</text>
</comment>
<evidence type="ECO:0000256" key="9">
    <source>
        <dbReference type="ARBA" id="ARBA00023136"/>
    </source>
</evidence>
<evidence type="ECO:0000256" key="12">
    <source>
        <dbReference type="SAM" id="Coils"/>
    </source>
</evidence>
<keyword evidence="6 11" id="KW-0106">Calcium</keyword>
<dbReference type="GO" id="GO:0005886">
    <property type="term" value="C:plasma membrane"/>
    <property type="evidence" value="ECO:0007669"/>
    <property type="project" value="UniProtKB-SubCell"/>
</dbReference>
<evidence type="ECO:0000256" key="13">
    <source>
        <dbReference type="SAM" id="MobiDB-lite"/>
    </source>
</evidence>
<keyword evidence="2" id="KW-1003">Cell membrane</keyword>
<keyword evidence="4" id="KW-0732">Signal</keyword>
<feature type="region of interest" description="Disordered" evidence="13">
    <location>
        <begin position="1333"/>
        <end position="1498"/>
    </location>
</feature>
<feature type="domain" description="Cadherin" evidence="14">
    <location>
        <begin position="574"/>
        <end position="689"/>
    </location>
</feature>
<evidence type="ECO:0000256" key="8">
    <source>
        <dbReference type="ARBA" id="ARBA00022989"/>
    </source>
</evidence>
<gene>
    <name evidence="15" type="ORF">OBRU01_00843</name>
</gene>
<keyword evidence="16" id="KW-1185">Reference proteome</keyword>
<keyword evidence="8" id="KW-1133">Transmembrane helix</keyword>
<dbReference type="SUPFAM" id="SSF49313">
    <property type="entry name" value="Cadherin-like"/>
    <property type="match status" value="4"/>
</dbReference>
<evidence type="ECO:0000256" key="4">
    <source>
        <dbReference type="ARBA" id="ARBA00022729"/>
    </source>
</evidence>
<evidence type="ECO:0000256" key="7">
    <source>
        <dbReference type="ARBA" id="ARBA00022889"/>
    </source>
</evidence>
<feature type="coiled-coil region" evidence="12">
    <location>
        <begin position="1043"/>
        <end position="1070"/>
    </location>
</feature>
<dbReference type="Pfam" id="PF00028">
    <property type="entry name" value="Cadherin"/>
    <property type="match status" value="2"/>
</dbReference>
<protein>
    <submittedName>
        <fullName evidence="15">Cadherin</fullName>
    </submittedName>
</protein>
<feature type="compositionally biased region" description="Basic and acidic residues" evidence="13">
    <location>
        <begin position="1333"/>
        <end position="1343"/>
    </location>
</feature>
<dbReference type="FunFam" id="2.60.40.60:FF:000098">
    <property type="entry name" value="cadherin-23 isoform X1"/>
    <property type="match status" value="1"/>
</dbReference>
<evidence type="ECO:0000256" key="10">
    <source>
        <dbReference type="ARBA" id="ARBA00059331"/>
    </source>
</evidence>
<dbReference type="SMART" id="SM00112">
    <property type="entry name" value="CA"/>
    <property type="match status" value="4"/>
</dbReference>
<feature type="domain" description="Cadherin" evidence="14">
    <location>
        <begin position="354"/>
        <end position="465"/>
    </location>
</feature>
<evidence type="ECO:0000256" key="1">
    <source>
        <dbReference type="ARBA" id="ARBA00004251"/>
    </source>
</evidence>
<keyword evidence="9" id="KW-0472">Membrane</keyword>
<dbReference type="PROSITE" id="PS00232">
    <property type="entry name" value="CADHERIN_1"/>
    <property type="match status" value="2"/>
</dbReference>
<dbReference type="PANTHER" id="PTHR24026:SF96">
    <property type="entry name" value="CADHERIN-86C"/>
    <property type="match status" value="1"/>
</dbReference>
<keyword evidence="3" id="KW-0812">Transmembrane</keyword>
<feature type="compositionally biased region" description="Basic and acidic residues" evidence="13">
    <location>
        <begin position="824"/>
        <end position="836"/>
    </location>
</feature>
<dbReference type="PANTHER" id="PTHR24026">
    <property type="entry name" value="FAT ATYPICAL CADHERIN-RELATED"/>
    <property type="match status" value="1"/>
</dbReference>
<evidence type="ECO:0000256" key="11">
    <source>
        <dbReference type="PROSITE-ProRule" id="PRU00043"/>
    </source>
</evidence>
<dbReference type="InterPro" id="IPR002126">
    <property type="entry name" value="Cadherin-like_dom"/>
</dbReference>
<dbReference type="InterPro" id="IPR015919">
    <property type="entry name" value="Cadherin-like_sf"/>
</dbReference>
<comment type="function">
    <text evidence="10">Cadherins are calcium-dependent cell adhesion proteins. They preferentially interact with themselves in a homophilic manner in connecting cells.</text>
</comment>
<feature type="compositionally biased region" description="Basic and acidic residues" evidence="13">
    <location>
        <begin position="1478"/>
        <end position="1498"/>
    </location>
</feature>
<keyword evidence="7" id="KW-0130">Cell adhesion</keyword>
<keyword evidence="12" id="KW-0175">Coiled coil</keyword>
<evidence type="ECO:0000256" key="6">
    <source>
        <dbReference type="ARBA" id="ARBA00022837"/>
    </source>
</evidence>
<dbReference type="CDD" id="cd11304">
    <property type="entry name" value="Cadherin_repeat"/>
    <property type="match status" value="5"/>
</dbReference>
<proteinExistence type="predicted"/>
<dbReference type="PRINTS" id="PR00205">
    <property type="entry name" value="CADHERIN"/>
</dbReference>
<name>A0A0L7LTA0_OPEBR</name>
<feature type="domain" description="Cadherin" evidence="14">
    <location>
        <begin position="466"/>
        <end position="573"/>
    </location>
</feature>
<dbReference type="EMBL" id="JTDY01000168">
    <property type="protein sequence ID" value="KOB78471.1"/>
    <property type="molecule type" value="Genomic_DNA"/>
</dbReference>
<feature type="compositionally biased region" description="Acidic residues" evidence="13">
    <location>
        <begin position="1204"/>
        <end position="1213"/>
    </location>
</feature>
<dbReference type="STRING" id="104452.A0A0L7LTA0"/>
<dbReference type="Gene3D" id="2.60.40.60">
    <property type="entry name" value="Cadherins"/>
    <property type="match status" value="4"/>
</dbReference>
<sequence length="1697" mass="191410">VLCADDLAILISGHFASVACNIMNSALRVVEEWCTEYGLTVNPTKTELVMFTNKRNLAGGARGGDPVFDPSTLMRLVLVPADAAVGSVIYRVRQMGRLDIGVETLPCTRYNSVCQANVILLRRLEPGRYVDFRLSVRNTRGRSSRIAGSVTGTNATTPRDTIFPHQPSIILVPEDAKRGTDLEIAIARKNPLSPKPLELELWGSPLFAIRQRRVSAENTEGTIFLVGPLDFEAQSMYHLTLLAVDIQDMPPVFTSAPPITHLPRQVAPGDMVVRVRAEDGDKGAPRQIRYGLVSEGNPFTPFFNINETTGEVTLERPIEEISAISHAGTPILLTVVAEEVRLSREEPEAMSSTVQLAYITYLEENAPQGTALAFSDPYIPQVNDNDAGKNGVFSLSLVGNNGTFEISPTVAERHAQFIIKVRDNTMLDFEARKSVVFQLGPATNLSVTANVTVYLNDINDNPPVFLAQSYDVELPENVTAGTRVVQVAADDVDTGAFGKIQFTAILGYLNTSLNLDPITGIITVATNNHGFDREAMPDLHFLVEARDNEGVGLRVTVPLIIKLLDVNDNPPEFERTLYEFVLSPSLNNFSSVAFVKAVDKDAEPPNNVVRYEIIQGNTDGKFAINEETALKRTKKQNVHRQKRQLPNDEEESETFMLTIRAYDLGVPRLHSTTNVKIYPPESKTRTMSFIVPGANPDRKKLEDILSTLSGGKVNILDIKPYKGGDNGATDLSGQESSQEKVYIKQRVDYYSGSILVALVLLLLICCCICEGCPLYMPPRKRVIRVNSTEDDVRLVVRDKGLATENKSTQNIQNKPIQANEWGRREAWSAEQTDLRTRPTQWKFNKRNQRSKEASKPASTPGDMRQEYVQMAADNDYRYNDNRQSIRKRDGPNVIYTKEMQLQETFANKHKEYIDDLENGYDRIATLHYNPRDQDSDSIRRHEIDRGSEVGVFFKSDDKNQERIEGKTKRDIQNKTHGNTSLTRDQYFIKEGNTEILRLVTRGNNEEERYVNLPTYQQRPVTLIPHTQYVVVDSGKDLLMERFIREQGEEAKNIRERMEKVTTDLDNMSAKEGKSYGQRSQVGSDVQNQFLDYNNVAPEVPGTVPLKTEFLQSALLEMQNKSTLNQELLETSLRKQNELLHQILIERERMLQNHETASQVESKLETQSLPGHSVMATQTECHIGTQTEPPLLKPSRRKARSDNDSYSEDESQIVADDDTNKVTWVKRKKPKKKIKYKDPRRSMRVYDLKRKIKTPILEESEVSPSLESEKYVKVSKTNEREERVKKYGDVTKSTVTTSKNETVSSTQIKLSDADKMARQRREILMEISDSLEDKIDSDISEKRSRLQRQSPVAIEDATSNLALAHESSKSRNSSALSRDSRNLVFSRQGSSTEARDEAEILRLKTPDIDESIKETSSNTESSKKKATESESVKSPESAKPNQKSLPRYMQWYGNKKSSASKQQAPEKAPPSKPKRFSKSKNDEEKSNRYGKILSKDQDNAEVKKNFKGKENEFIHPRLLKEEKVTPVPEGPLPDVHPLLQHSEHRYEHQYENKNPLCYIQPTHIPKYLGQPNIPLPRRQSVDQPIYVNQDEVKNKDKTQDISESALTHSISISNSYEEDRKNPEVHVSKINIGGDNDVNHRVTSKIDDNDSGIAMNTLVQQTGIIKRLPITEKKSVFTIAYDDVQTKQLRPDSSSTSY</sequence>
<feature type="compositionally biased region" description="Basic and acidic residues" evidence="13">
    <location>
        <begin position="1392"/>
        <end position="1412"/>
    </location>
</feature>
<dbReference type="InterPro" id="IPR020894">
    <property type="entry name" value="Cadherin_CS"/>
</dbReference>
<dbReference type="PROSITE" id="PS50268">
    <property type="entry name" value="CADHERIN_2"/>
    <property type="match status" value="4"/>
</dbReference>
<organism evidence="15 16">
    <name type="scientific">Operophtera brumata</name>
    <name type="common">Winter moth</name>
    <name type="synonym">Phalaena brumata</name>
    <dbReference type="NCBI Taxonomy" id="104452"/>
    <lineage>
        <taxon>Eukaryota</taxon>
        <taxon>Metazoa</taxon>
        <taxon>Ecdysozoa</taxon>
        <taxon>Arthropoda</taxon>
        <taxon>Hexapoda</taxon>
        <taxon>Insecta</taxon>
        <taxon>Pterygota</taxon>
        <taxon>Neoptera</taxon>
        <taxon>Endopterygota</taxon>
        <taxon>Lepidoptera</taxon>
        <taxon>Glossata</taxon>
        <taxon>Ditrysia</taxon>
        <taxon>Geometroidea</taxon>
        <taxon>Geometridae</taxon>
        <taxon>Larentiinae</taxon>
        <taxon>Operophtera</taxon>
    </lineage>
</organism>
<feature type="domain" description="Cadherin" evidence="14">
    <location>
        <begin position="164"/>
        <end position="287"/>
    </location>
</feature>
<feature type="region of interest" description="Disordered" evidence="13">
    <location>
        <begin position="1180"/>
        <end position="1213"/>
    </location>
</feature>
<feature type="non-terminal residue" evidence="15">
    <location>
        <position position="1"/>
    </location>
</feature>
<evidence type="ECO:0000256" key="3">
    <source>
        <dbReference type="ARBA" id="ARBA00022692"/>
    </source>
</evidence>
<evidence type="ECO:0000313" key="15">
    <source>
        <dbReference type="EMBL" id="KOB78471.1"/>
    </source>
</evidence>
<evidence type="ECO:0000256" key="5">
    <source>
        <dbReference type="ARBA" id="ARBA00022737"/>
    </source>
</evidence>
<feature type="region of interest" description="Disordered" evidence="13">
    <location>
        <begin position="824"/>
        <end position="863"/>
    </location>
</feature>
<evidence type="ECO:0000313" key="16">
    <source>
        <dbReference type="Proteomes" id="UP000037510"/>
    </source>
</evidence>
<feature type="compositionally biased region" description="Basic and acidic residues" evidence="13">
    <location>
        <begin position="1420"/>
        <end position="1432"/>
    </location>
</feature>
<dbReference type="GO" id="GO:0005509">
    <property type="term" value="F:calcium ion binding"/>
    <property type="evidence" value="ECO:0007669"/>
    <property type="project" value="UniProtKB-UniRule"/>
</dbReference>
<evidence type="ECO:0000259" key="14">
    <source>
        <dbReference type="PROSITE" id="PS50268"/>
    </source>
</evidence>
<evidence type="ECO:0000256" key="2">
    <source>
        <dbReference type="ARBA" id="ARBA00022475"/>
    </source>
</evidence>
<feature type="compositionally biased region" description="Polar residues" evidence="13">
    <location>
        <begin position="1382"/>
        <end position="1391"/>
    </location>
</feature>
<accession>A0A0L7LTA0</accession>